<feature type="compositionally biased region" description="Basic residues" evidence="1">
    <location>
        <begin position="223"/>
        <end position="233"/>
    </location>
</feature>
<gene>
    <name evidence="2" type="ORF">RFULGI_LOCUS1498</name>
</gene>
<feature type="compositionally biased region" description="Basic and acidic residues" evidence="1">
    <location>
        <begin position="192"/>
        <end position="222"/>
    </location>
</feature>
<keyword evidence="3" id="KW-1185">Reference proteome</keyword>
<protein>
    <submittedName>
        <fullName evidence="2">12438_t:CDS:1</fullName>
    </submittedName>
</protein>
<reference evidence="2" key="1">
    <citation type="submission" date="2021-06" db="EMBL/GenBank/DDBJ databases">
        <authorList>
            <person name="Kallberg Y."/>
            <person name="Tangrot J."/>
            <person name="Rosling A."/>
        </authorList>
    </citation>
    <scope>NUCLEOTIDE SEQUENCE</scope>
    <source>
        <strain evidence="2">IN212</strain>
    </source>
</reference>
<sequence>ATDIDYMNTLNTDYNKQGGVSTISDISSDIDLIAEEIESTTSRAPKRYRNLTSKNSNKDDDPNFITKEKPVSDTEHTQNKKEKEKESSDIEILEESDLREQRKKGNMNEKTAYDIKHTQNKKVKETFMENESSVEDEEKEPSDEDEILEESNNSKLSGQKRKRNMKEEQASSTKRTKNKKGKETFKPNIEGNMEKECNLEDEEKVPSGEDEKLEELNNEKIRGQKRKRNMRRK</sequence>
<feature type="region of interest" description="Disordered" evidence="1">
    <location>
        <begin position="44"/>
        <end position="233"/>
    </location>
</feature>
<feature type="compositionally biased region" description="Acidic residues" evidence="1">
    <location>
        <begin position="132"/>
        <end position="149"/>
    </location>
</feature>
<evidence type="ECO:0000313" key="2">
    <source>
        <dbReference type="EMBL" id="CAG8480022.1"/>
    </source>
</evidence>
<dbReference type="EMBL" id="CAJVPZ010000932">
    <property type="protein sequence ID" value="CAG8480022.1"/>
    <property type="molecule type" value="Genomic_DNA"/>
</dbReference>
<dbReference type="Proteomes" id="UP000789396">
    <property type="component" value="Unassembled WGS sequence"/>
</dbReference>
<organism evidence="2 3">
    <name type="scientific">Racocetra fulgida</name>
    <dbReference type="NCBI Taxonomy" id="60492"/>
    <lineage>
        <taxon>Eukaryota</taxon>
        <taxon>Fungi</taxon>
        <taxon>Fungi incertae sedis</taxon>
        <taxon>Mucoromycota</taxon>
        <taxon>Glomeromycotina</taxon>
        <taxon>Glomeromycetes</taxon>
        <taxon>Diversisporales</taxon>
        <taxon>Gigasporaceae</taxon>
        <taxon>Racocetra</taxon>
    </lineage>
</organism>
<feature type="non-terminal residue" evidence="2">
    <location>
        <position position="1"/>
    </location>
</feature>
<evidence type="ECO:0000256" key="1">
    <source>
        <dbReference type="SAM" id="MobiDB-lite"/>
    </source>
</evidence>
<name>A0A9N8W9V8_9GLOM</name>
<feature type="compositionally biased region" description="Basic and acidic residues" evidence="1">
    <location>
        <begin position="56"/>
        <end position="88"/>
    </location>
</feature>
<dbReference type="AlphaFoldDB" id="A0A9N8W9V8"/>
<proteinExistence type="predicted"/>
<evidence type="ECO:0000313" key="3">
    <source>
        <dbReference type="Proteomes" id="UP000789396"/>
    </source>
</evidence>
<feature type="compositionally biased region" description="Basic and acidic residues" evidence="1">
    <location>
        <begin position="111"/>
        <end position="127"/>
    </location>
</feature>
<accession>A0A9N8W9V8</accession>
<comment type="caution">
    <text evidence="2">The sequence shown here is derived from an EMBL/GenBank/DDBJ whole genome shotgun (WGS) entry which is preliminary data.</text>
</comment>